<feature type="domain" description="Transposase IS4-like" evidence="2">
    <location>
        <begin position="91"/>
        <end position="249"/>
    </location>
</feature>
<dbReference type="AlphaFoldDB" id="A0AAW5ERZ9"/>
<evidence type="ECO:0000259" key="3">
    <source>
        <dbReference type="Pfam" id="PF13340"/>
    </source>
</evidence>
<reference evidence="4" key="1">
    <citation type="journal article" date="2021" name="Polymers (Basel)">
        <title>Highly Stretchable Bacterial Cellulose Produced by Komagataeibacter hansenii SI1.</title>
        <authorList>
            <person name="Cielecka I."/>
            <person name="Ryngajllo M."/>
            <person name="Maniukiewicz W."/>
            <person name="Bielecki S."/>
        </authorList>
    </citation>
    <scope>NUCLEOTIDE SEQUENCE</scope>
    <source>
        <strain evidence="4">SI1</strain>
    </source>
</reference>
<dbReference type="Pfam" id="PF01609">
    <property type="entry name" value="DDE_Tnp_1"/>
    <property type="match status" value="1"/>
</dbReference>
<dbReference type="NCBIfam" id="NF033580">
    <property type="entry name" value="transpos_IS5_3"/>
    <property type="match status" value="1"/>
</dbReference>
<dbReference type="Proteomes" id="UP001202887">
    <property type="component" value="Unassembled WGS sequence"/>
</dbReference>
<keyword evidence="1" id="KW-0812">Transmembrane</keyword>
<dbReference type="PANTHER" id="PTHR30007">
    <property type="entry name" value="PHP DOMAIN PROTEIN"/>
    <property type="match status" value="1"/>
</dbReference>
<comment type="caution">
    <text evidence="4">The sequence shown here is derived from an EMBL/GenBank/DDBJ whole genome shotgun (WGS) entry which is preliminary data.</text>
</comment>
<dbReference type="InterPro" id="IPR025161">
    <property type="entry name" value="IS402-like_dom"/>
</dbReference>
<dbReference type="Pfam" id="PF13340">
    <property type="entry name" value="DUF4096"/>
    <property type="match status" value="1"/>
</dbReference>
<name>A0AAW5ERZ9_NOVHA</name>
<keyword evidence="1" id="KW-0472">Membrane</keyword>
<proteinExistence type="predicted"/>
<dbReference type="RefSeq" id="WP_247066516.1">
    <property type="nucleotide sequence ID" value="NZ_CP094848.1"/>
</dbReference>
<dbReference type="EMBL" id="JAIBCX010000008">
    <property type="protein sequence ID" value="MCJ8353299.1"/>
    <property type="molecule type" value="Genomic_DNA"/>
</dbReference>
<dbReference type="GO" id="GO:0003677">
    <property type="term" value="F:DNA binding"/>
    <property type="evidence" value="ECO:0007669"/>
    <property type="project" value="InterPro"/>
</dbReference>
<gene>
    <name evidence="4" type="ORF">K1W68_04710</name>
</gene>
<feature type="domain" description="Insertion element IS402-like" evidence="3">
    <location>
        <begin position="6"/>
        <end position="79"/>
    </location>
</feature>
<dbReference type="InterPro" id="IPR002559">
    <property type="entry name" value="Transposase_11"/>
</dbReference>
<dbReference type="GO" id="GO:0004803">
    <property type="term" value="F:transposase activity"/>
    <property type="evidence" value="ECO:0007669"/>
    <property type="project" value="InterPro"/>
</dbReference>
<keyword evidence="1" id="KW-1133">Transmembrane helix</keyword>
<evidence type="ECO:0000313" key="4">
    <source>
        <dbReference type="EMBL" id="MCJ8353299.1"/>
    </source>
</evidence>
<dbReference type="GO" id="GO:0006313">
    <property type="term" value="P:DNA transposition"/>
    <property type="evidence" value="ECO:0007669"/>
    <property type="project" value="InterPro"/>
</dbReference>
<accession>A0AAW5ERZ9</accession>
<evidence type="ECO:0000259" key="2">
    <source>
        <dbReference type="Pfam" id="PF01609"/>
    </source>
</evidence>
<feature type="transmembrane region" description="Helical" evidence="1">
    <location>
        <begin position="234"/>
        <end position="251"/>
    </location>
</feature>
<sequence>MSRRTLTDEQWNRIKNHLPGRIGLPGRSGVDNRLFVDAILWMAGNAAHWRDLPEVFGKWATIHSRFRRWSHAGVWERLFHALADTPDFEYVLIDSTISKVHADATGGKRGAEAAAIGRSRGGLTTKLHAAVDAIGLPLRIHPTPGQYGDRPQAETLLSGLQGVGHVIADAAYDADPLRAFIADQLGATAQIKANPSRAIVPPIEWRLYKERHQIECFFNKLKRFRRIALRCEKTLTAFMGFVHLACAMIWLR</sequence>
<protein>
    <submittedName>
        <fullName evidence="4">IS5 family transposase</fullName>
    </submittedName>
</protein>
<organism evidence="4 5">
    <name type="scientific">Novacetimonas hansenii</name>
    <name type="common">Komagataeibacter hansenii</name>
    <dbReference type="NCBI Taxonomy" id="436"/>
    <lineage>
        <taxon>Bacteria</taxon>
        <taxon>Pseudomonadati</taxon>
        <taxon>Pseudomonadota</taxon>
        <taxon>Alphaproteobacteria</taxon>
        <taxon>Acetobacterales</taxon>
        <taxon>Acetobacteraceae</taxon>
        <taxon>Novacetimonas</taxon>
    </lineage>
</organism>
<dbReference type="PANTHER" id="PTHR30007:SF1">
    <property type="entry name" value="BLR1914 PROTEIN"/>
    <property type="match status" value="1"/>
</dbReference>
<evidence type="ECO:0000256" key="1">
    <source>
        <dbReference type="SAM" id="Phobius"/>
    </source>
</evidence>
<reference evidence="4" key="2">
    <citation type="submission" date="2022-03" db="EMBL/GenBank/DDBJ databases">
        <authorList>
            <person name="Ryngajllo M."/>
            <person name="Jacek P."/>
            <person name="Kubiak K."/>
        </authorList>
    </citation>
    <scope>NUCLEOTIDE SEQUENCE</scope>
    <source>
        <strain evidence="4">SI1</strain>
    </source>
</reference>
<evidence type="ECO:0000313" key="5">
    <source>
        <dbReference type="Proteomes" id="UP001202887"/>
    </source>
</evidence>